<proteinExistence type="predicted"/>
<comment type="caution">
    <text evidence="2">The sequence shown here is derived from an EMBL/GenBank/DDBJ whole genome shotgun (WGS) entry which is preliminary data.</text>
</comment>
<dbReference type="Proteomes" id="UP001276564">
    <property type="component" value="Unassembled WGS sequence"/>
</dbReference>
<keyword evidence="3" id="KW-1185">Reference proteome</keyword>
<dbReference type="EMBL" id="JAVIIP010000011">
    <property type="protein sequence ID" value="MDX8540114.1"/>
    <property type="molecule type" value="Genomic_DNA"/>
</dbReference>
<accession>A0ABU5AS37</accession>
<feature type="domain" description="DUF927" evidence="1">
    <location>
        <begin position="107"/>
        <end position="249"/>
    </location>
</feature>
<evidence type="ECO:0000313" key="2">
    <source>
        <dbReference type="EMBL" id="MDX8540114.1"/>
    </source>
</evidence>
<reference evidence="2 3" key="1">
    <citation type="submission" date="2023-08" db="EMBL/GenBank/DDBJ databases">
        <title>Implementing the SeqCode for naming new Mesorhizobium species isolated from Vachellia karroo root nodules.</title>
        <authorList>
            <person name="Van Lill M."/>
        </authorList>
    </citation>
    <scope>NUCLEOTIDE SEQUENCE [LARGE SCALE GENOMIC DNA]</scope>
    <source>
        <strain evidence="2 3">VK4B</strain>
    </source>
</reference>
<evidence type="ECO:0000259" key="1">
    <source>
        <dbReference type="Pfam" id="PF06048"/>
    </source>
</evidence>
<name>A0ABU5AS37_9HYPH</name>
<evidence type="ECO:0000313" key="3">
    <source>
        <dbReference type="Proteomes" id="UP001276564"/>
    </source>
</evidence>
<dbReference type="Pfam" id="PF06048">
    <property type="entry name" value="DUF927"/>
    <property type="match status" value="1"/>
</dbReference>
<dbReference type="RefSeq" id="WP_320321257.1">
    <property type="nucleotide sequence ID" value="NZ_JAVIIP010000011.1"/>
</dbReference>
<sequence length="571" mass="62353">MRRPNNPKARFLPLTRDRTLTEEPSIAWKAFRWRDEASGDDLLEVRFPAAGGGEGSAFLPISVVDNPQRLVAGLRDKGARLPMEKSARDAIIEDVIAGIPDHPGLQAARSGWHDGSFLFVEDPINGDPDKIRLRDDIALHAPELGSAAGPLARWRANVAAPAAQSSYVSFAIMAALAPPLARFGALDEGAIFNFHGISSTGKTTALFAALSVGGSAANLLDWNATDRGLHERCAAHSDLPMILDDLERFRSDKGSRARSLSNRLHTITGGRSSSTSTVVRDHLPELNWLAWGLSSGPRSLREEFAQDRMEPTIGDERRWIDICIPAAADGGVWDRIRPSQPLRQLSERSEALKVACRDYYGWPMRRWLRHLTSMNANLPGIVQGHINGFIALAGPEDAGADRSVMKKFGVVYAAGQMAVQTGLLPWPPSLVTEACRDLLSSCALSSRRRDIALSQARSALRAASCDVARVPFVRSGLPQFSEERNCDGFRQMRGGNEVLYLRRETIDRICGMASDRIMRELGTAGAVRRGQGGKQAVQMRVLMGGEETKMRFLAFSPELFLAALPVTPHAA</sequence>
<organism evidence="2 3">
    <name type="scientific">Mesorhizobium abyssinicae</name>
    <dbReference type="NCBI Taxonomy" id="1209958"/>
    <lineage>
        <taxon>Bacteria</taxon>
        <taxon>Pseudomonadati</taxon>
        <taxon>Pseudomonadota</taxon>
        <taxon>Alphaproteobacteria</taxon>
        <taxon>Hyphomicrobiales</taxon>
        <taxon>Phyllobacteriaceae</taxon>
        <taxon>Mesorhizobium</taxon>
    </lineage>
</organism>
<protein>
    <submittedName>
        <fullName evidence="2">DUF927 domain-containing protein</fullName>
    </submittedName>
</protein>
<gene>
    <name evidence="2" type="ORF">RFM23_21065</name>
</gene>
<dbReference type="InterPro" id="IPR009270">
    <property type="entry name" value="DUF927"/>
</dbReference>